<dbReference type="PANTHER" id="PTHR24305">
    <property type="entry name" value="CYTOCHROME P450"/>
    <property type="match status" value="1"/>
</dbReference>
<keyword evidence="5" id="KW-0472">Membrane</keyword>
<dbReference type="Gene3D" id="1.10.630.10">
    <property type="entry name" value="Cytochrome P450"/>
    <property type="match status" value="1"/>
</dbReference>
<dbReference type="InterPro" id="IPR002401">
    <property type="entry name" value="Cyt_P450_E_grp-I"/>
</dbReference>
<feature type="transmembrane region" description="Helical" evidence="5">
    <location>
        <begin position="39"/>
        <end position="57"/>
    </location>
</feature>
<dbReference type="RefSeq" id="WP_003926682.1">
    <property type="nucleotide sequence ID" value="NZ_BCTB01000018.1"/>
</dbReference>
<keyword evidence="3 4" id="KW-0349">Heme</keyword>
<dbReference type="InterPro" id="IPR050121">
    <property type="entry name" value="Cytochrome_P450_monoxygenase"/>
</dbReference>
<feature type="binding site" description="axial binding residue" evidence="3">
    <location>
        <position position="388"/>
    </location>
    <ligand>
        <name>heme</name>
        <dbReference type="ChEBI" id="CHEBI:30413"/>
    </ligand>
    <ligandPart>
        <name>Fe</name>
        <dbReference type="ChEBI" id="CHEBI:18248"/>
    </ligandPart>
</feature>
<protein>
    <submittedName>
        <fullName evidence="6">Cytochrome P450 137 cyp137</fullName>
    </submittedName>
</protein>
<comment type="similarity">
    <text evidence="2 4">Belongs to the cytochrome P450 family.</text>
</comment>
<evidence type="ECO:0000256" key="5">
    <source>
        <dbReference type="SAM" id="Phobius"/>
    </source>
</evidence>
<reference evidence="6 7" key="1">
    <citation type="journal article" date="2016" name="Genome Announc.">
        <title>Draft Genome Sequences of Five Rapidly Growing Mycobacterium Species, M. thermoresistibile, M. fortuitum subsp. acetamidolyticum, M. canariasense, M. brisbanense, and M. novocastrense.</title>
        <authorList>
            <person name="Katahira K."/>
            <person name="Ogura Y."/>
            <person name="Gotoh Y."/>
            <person name="Hayashi T."/>
        </authorList>
    </citation>
    <scope>NUCLEOTIDE SEQUENCE [LARGE SCALE GENOMIC DNA]</scope>
    <source>
        <strain evidence="6 7">JCM6362</strain>
    </source>
</reference>
<evidence type="ECO:0000313" key="6">
    <source>
        <dbReference type="EMBL" id="GAT15788.1"/>
    </source>
</evidence>
<dbReference type="GO" id="GO:0020037">
    <property type="term" value="F:heme binding"/>
    <property type="evidence" value="ECO:0007669"/>
    <property type="project" value="InterPro"/>
</dbReference>
<evidence type="ECO:0000256" key="3">
    <source>
        <dbReference type="PIRSR" id="PIRSR602401-1"/>
    </source>
</evidence>
<dbReference type="InterPro" id="IPR001128">
    <property type="entry name" value="Cyt_P450"/>
</dbReference>
<comment type="caution">
    <text evidence="6">The sequence shown here is derived from an EMBL/GenBank/DDBJ whole genome shotgun (WGS) entry which is preliminary data.</text>
</comment>
<keyword evidence="5" id="KW-0812">Transmembrane</keyword>
<organism evidence="6 7">
    <name type="scientific">Mycolicibacterium thermoresistibile</name>
    <name type="common">Mycobacterium thermoresistibile</name>
    <dbReference type="NCBI Taxonomy" id="1797"/>
    <lineage>
        <taxon>Bacteria</taxon>
        <taxon>Bacillati</taxon>
        <taxon>Actinomycetota</taxon>
        <taxon>Actinomycetes</taxon>
        <taxon>Mycobacteriales</taxon>
        <taxon>Mycobacteriaceae</taxon>
        <taxon>Mycolicibacterium</taxon>
    </lineage>
</organism>
<evidence type="ECO:0000256" key="1">
    <source>
        <dbReference type="ARBA" id="ARBA00001971"/>
    </source>
</evidence>
<dbReference type="AlphaFoldDB" id="A0A117IMT5"/>
<feature type="transmembrane region" description="Helical" evidence="5">
    <location>
        <begin position="6"/>
        <end position="27"/>
    </location>
</feature>
<dbReference type="PANTHER" id="PTHR24305:SF166">
    <property type="entry name" value="CYTOCHROME P450 12A4, MITOCHONDRIAL-RELATED"/>
    <property type="match status" value="1"/>
</dbReference>
<dbReference type="Pfam" id="PF00067">
    <property type="entry name" value="p450"/>
    <property type="match status" value="1"/>
</dbReference>
<keyword evidence="5" id="KW-1133">Transmembrane helix</keyword>
<dbReference type="GO" id="GO:0004497">
    <property type="term" value="F:monooxygenase activity"/>
    <property type="evidence" value="ECO:0007669"/>
    <property type="project" value="UniProtKB-KW"/>
</dbReference>
<dbReference type="Proteomes" id="UP000069654">
    <property type="component" value="Unassembled WGS sequence"/>
</dbReference>
<evidence type="ECO:0000256" key="2">
    <source>
        <dbReference type="ARBA" id="ARBA00010617"/>
    </source>
</evidence>
<dbReference type="PROSITE" id="PS00086">
    <property type="entry name" value="CYTOCHROME_P450"/>
    <property type="match status" value="1"/>
</dbReference>
<dbReference type="EMBL" id="BCTB01000018">
    <property type="protein sequence ID" value="GAT15788.1"/>
    <property type="molecule type" value="Genomic_DNA"/>
</dbReference>
<dbReference type="CDD" id="cd11053">
    <property type="entry name" value="CYP110-like"/>
    <property type="match status" value="1"/>
</dbReference>
<evidence type="ECO:0000256" key="4">
    <source>
        <dbReference type="RuleBase" id="RU000461"/>
    </source>
</evidence>
<dbReference type="STRING" id="1797.RMCT_2758"/>
<dbReference type="InterPro" id="IPR017972">
    <property type="entry name" value="Cyt_P450_CS"/>
</dbReference>
<keyword evidence="4" id="KW-0503">Monooxygenase</keyword>
<dbReference type="PRINTS" id="PR00385">
    <property type="entry name" value="P450"/>
</dbReference>
<keyword evidence="3 4" id="KW-0479">Metal-binding</keyword>
<reference evidence="7" key="2">
    <citation type="submission" date="2016-02" db="EMBL/GenBank/DDBJ databases">
        <title>Draft genome sequence of five rapidly growing Mycobacterium species.</title>
        <authorList>
            <person name="Katahira K."/>
            <person name="Gotou Y."/>
            <person name="Iida K."/>
            <person name="Ogura Y."/>
            <person name="Hayashi T."/>
        </authorList>
    </citation>
    <scope>NUCLEOTIDE SEQUENCE [LARGE SCALE GENOMIC DNA]</scope>
    <source>
        <strain evidence="7">JCM6362</strain>
    </source>
</reference>
<dbReference type="GO" id="GO:0016705">
    <property type="term" value="F:oxidoreductase activity, acting on paired donors, with incorporation or reduction of molecular oxygen"/>
    <property type="evidence" value="ECO:0007669"/>
    <property type="project" value="InterPro"/>
</dbReference>
<accession>A0A117IMT5</accession>
<name>A0A117IMT5_MYCTH</name>
<dbReference type="OMA" id="RDRMYAM"/>
<dbReference type="GO" id="GO:0005506">
    <property type="term" value="F:iron ion binding"/>
    <property type="evidence" value="ECO:0007669"/>
    <property type="project" value="InterPro"/>
</dbReference>
<keyword evidence="3 4" id="KW-0408">Iron</keyword>
<gene>
    <name evidence="6" type="ORF">RMCT_2758</name>
</gene>
<dbReference type="PRINTS" id="PR00463">
    <property type="entry name" value="EP450I"/>
</dbReference>
<comment type="cofactor">
    <cofactor evidence="1 3">
        <name>heme</name>
        <dbReference type="ChEBI" id="CHEBI:30413"/>
    </cofactor>
</comment>
<evidence type="ECO:0000313" key="7">
    <source>
        <dbReference type="Proteomes" id="UP000069654"/>
    </source>
</evidence>
<proteinExistence type="inferred from homology"/>
<dbReference type="SUPFAM" id="SSF48264">
    <property type="entry name" value="Cytochrome P450"/>
    <property type="match status" value="1"/>
</dbReference>
<dbReference type="InterPro" id="IPR036396">
    <property type="entry name" value="Cyt_P450_sf"/>
</dbReference>
<keyword evidence="4" id="KW-0560">Oxidoreductase</keyword>
<sequence length="457" mass="49342">MRPPSLPAPAPLSAVFGAGYAAAYAVGGNRMVARMLKRYGPVVALPVLGYGTVVAVADPALARQVFAEKPDVLLGGDGVGPAAAIYGPRSMFVQEEPEHLRRRRLLIPPLHGAALAGHVPVIEAATRSAMASWPVGRPMRMLDAARDLTLDVIIRVIFGVHDPAEVARLAAPFETLLALAVSVQTPVRYALRRAGALRFWHAYRDANRRIDELVRPLIAARRVPDAGPRDDILSMLVAARTEDGDRLTDDEIRDDLITLVLAGHETTATTLAWLIDYLVHHPAALDRVRAEAAPGGAQRGAGPYTEAVINETLRLRPPGPVTGRTTAGHYRLGDYTLAPRTRIVLLLGVINRDPNSYPDPHDFRPDRFLHTRPDPYAWVPFGGGVKRCLGAAFAMRELTTILRILLTEADLRPVNARPESAAGRAAAVVVPRHGTPVYFRPTAPAASPRCAGRTSTV</sequence>